<keyword evidence="2" id="KW-1185">Reference proteome</keyword>
<evidence type="ECO:0000313" key="2">
    <source>
        <dbReference type="Proteomes" id="UP001218034"/>
    </source>
</evidence>
<dbReference type="Proteomes" id="UP001218034">
    <property type="component" value="Chromosome"/>
</dbReference>
<protein>
    <submittedName>
        <fullName evidence="1">Uncharacterized protein</fullName>
    </submittedName>
</protein>
<reference evidence="1 2" key="1">
    <citation type="submission" date="2022-09" db="EMBL/GenBank/DDBJ databases">
        <title>Xylan utilization by haloarchaea-nanohaloarchaea associations.</title>
        <authorList>
            <person name="Yakimov M."/>
        </authorList>
    </citation>
    <scope>NUCLEOTIDE SEQUENCE [LARGE SCALE GENOMIC DNA]</scope>
    <source>
        <strain evidence="1 2">SVXNc</strain>
    </source>
</reference>
<name>A0ABY8CDF2_9ARCH</name>
<dbReference type="EMBL" id="CP104395">
    <property type="protein sequence ID" value="WEL19247.1"/>
    <property type="molecule type" value="Genomic_DNA"/>
</dbReference>
<sequence length="384" mass="42642">MPWKTGEQKMMEGVDELLEQRKESSRQQKEQMIDEYFDSLGLSDVDADWLSCGMEESGITQDEDMTFLIPRQLPTDTVEQIGLTAVGNSVGSALTEAGEIDSFEVLGVPLTDKMYGRNAEKRGYALPAAITPTGTHGTTLADINDGYGIGSHQTRVKESQTVEELFGMDPEIENLRDLHDSRSNGIVNSRGDFTTLQQRMLSEMIDEGQRPEFVGFEYDDGKLIGLGHEPETDTYSSFDDSRPLELDPEELSDQAILPPQESYEKLVFPIAAHPDVGYMLKGLENEKFKTSATDEFVARFEDQGLKFPFIDASADGKYSEEVPATAIEELNQTRYGSSSSIGTEAMVLNAQPSVVVKHKLDPYELGENSFEGTMRNVVHEVYGK</sequence>
<accession>A0ABY8CDF2</accession>
<dbReference type="GeneID" id="90589653"/>
<gene>
    <name evidence="1" type="ORF">SVXNc_0218</name>
</gene>
<proteinExistence type="predicted"/>
<dbReference type="RefSeq" id="WP_347722118.1">
    <property type="nucleotide sequence ID" value="NZ_CP104395.1"/>
</dbReference>
<organism evidence="1 2">
    <name type="scientific">Candidatus Nanohalococcus occultus</name>
    <dbReference type="NCBI Taxonomy" id="2978047"/>
    <lineage>
        <taxon>Archaea</taxon>
        <taxon>Candidatus Nanohalarchaeota</taxon>
        <taxon>Candidatus Nanohalarchaeota incertae sedis</taxon>
        <taxon>Candidatus Nanohalococcus</taxon>
    </lineage>
</organism>
<evidence type="ECO:0000313" key="1">
    <source>
        <dbReference type="EMBL" id="WEL19247.1"/>
    </source>
</evidence>